<evidence type="ECO:0000313" key="1">
    <source>
        <dbReference type="EMBL" id="KYB29095.1"/>
    </source>
</evidence>
<dbReference type="AlphaFoldDB" id="A0A139WMP3"/>
<protein>
    <submittedName>
        <fullName evidence="1">Uncharacterized protein</fullName>
    </submittedName>
</protein>
<dbReference type="EMBL" id="KQ971312">
    <property type="protein sequence ID" value="KYB29095.1"/>
    <property type="molecule type" value="Genomic_DNA"/>
</dbReference>
<accession>A0A139WMP3</accession>
<name>A0A139WMP3_TRICA</name>
<sequence>MKEPENTFCLFKKLKASILTPLRSSKMKIKMTAATF</sequence>
<reference evidence="1 2" key="1">
    <citation type="journal article" date="2008" name="Nature">
        <title>The genome of the model beetle and pest Tribolium castaneum.</title>
        <authorList>
            <consortium name="Tribolium Genome Sequencing Consortium"/>
            <person name="Richards S."/>
            <person name="Gibbs R.A."/>
            <person name="Weinstock G.M."/>
            <person name="Brown S.J."/>
            <person name="Denell R."/>
            <person name="Beeman R.W."/>
            <person name="Gibbs R."/>
            <person name="Beeman R.W."/>
            <person name="Brown S.J."/>
            <person name="Bucher G."/>
            <person name="Friedrich M."/>
            <person name="Grimmelikhuijzen C.J."/>
            <person name="Klingler M."/>
            <person name="Lorenzen M."/>
            <person name="Richards S."/>
            <person name="Roth S."/>
            <person name="Schroder R."/>
            <person name="Tautz D."/>
            <person name="Zdobnov E.M."/>
            <person name="Muzny D."/>
            <person name="Gibbs R.A."/>
            <person name="Weinstock G.M."/>
            <person name="Attaway T."/>
            <person name="Bell S."/>
            <person name="Buhay C.J."/>
            <person name="Chandrabose M.N."/>
            <person name="Chavez D."/>
            <person name="Clerk-Blankenburg K.P."/>
            <person name="Cree A."/>
            <person name="Dao M."/>
            <person name="Davis C."/>
            <person name="Chacko J."/>
            <person name="Dinh H."/>
            <person name="Dugan-Rocha S."/>
            <person name="Fowler G."/>
            <person name="Garner T.T."/>
            <person name="Garnes J."/>
            <person name="Gnirke A."/>
            <person name="Hawes A."/>
            <person name="Hernandez J."/>
            <person name="Hines S."/>
            <person name="Holder M."/>
            <person name="Hume J."/>
            <person name="Jhangiani S.N."/>
            <person name="Joshi V."/>
            <person name="Khan Z.M."/>
            <person name="Jackson L."/>
            <person name="Kovar C."/>
            <person name="Kowis A."/>
            <person name="Lee S."/>
            <person name="Lewis L.R."/>
            <person name="Margolis J."/>
            <person name="Morgan M."/>
            <person name="Nazareth L.V."/>
            <person name="Nguyen N."/>
            <person name="Okwuonu G."/>
            <person name="Parker D."/>
            <person name="Richards S."/>
            <person name="Ruiz S.J."/>
            <person name="Santibanez J."/>
            <person name="Savard J."/>
            <person name="Scherer S.E."/>
            <person name="Schneider B."/>
            <person name="Sodergren E."/>
            <person name="Tautz D."/>
            <person name="Vattahil S."/>
            <person name="Villasana D."/>
            <person name="White C.S."/>
            <person name="Wright R."/>
            <person name="Park Y."/>
            <person name="Beeman R.W."/>
            <person name="Lord J."/>
            <person name="Oppert B."/>
            <person name="Lorenzen M."/>
            <person name="Brown S."/>
            <person name="Wang L."/>
            <person name="Savard J."/>
            <person name="Tautz D."/>
            <person name="Richards S."/>
            <person name="Weinstock G."/>
            <person name="Gibbs R.A."/>
            <person name="Liu Y."/>
            <person name="Worley K."/>
            <person name="Weinstock G."/>
            <person name="Elsik C.G."/>
            <person name="Reese J.T."/>
            <person name="Elhaik E."/>
            <person name="Landan G."/>
            <person name="Graur D."/>
            <person name="Arensburger P."/>
            <person name="Atkinson P."/>
            <person name="Beeman R.W."/>
            <person name="Beidler J."/>
            <person name="Brown S.J."/>
            <person name="Demuth J.P."/>
            <person name="Drury D.W."/>
            <person name="Du Y.Z."/>
            <person name="Fujiwara H."/>
            <person name="Lorenzen M."/>
            <person name="Maselli V."/>
            <person name="Osanai M."/>
            <person name="Park Y."/>
            <person name="Robertson H.M."/>
            <person name="Tu Z."/>
            <person name="Wang J.J."/>
            <person name="Wang S."/>
            <person name="Richards S."/>
            <person name="Song H."/>
            <person name="Zhang L."/>
            <person name="Sodergren E."/>
            <person name="Werner D."/>
            <person name="Stanke M."/>
            <person name="Morgenstern B."/>
            <person name="Solovyev V."/>
            <person name="Kosarev P."/>
            <person name="Brown G."/>
            <person name="Chen H.C."/>
            <person name="Ermolaeva O."/>
            <person name="Hlavina W."/>
            <person name="Kapustin Y."/>
            <person name="Kiryutin B."/>
            <person name="Kitts P."/>
            <person name="Maglott D."/>
            <person name="Pruitt K."/>
            <person name="Sapojnikov V."/>
            <person name="Souvorov A."/>
            <person name="Mackey A.J."/>
            <person name="Waterhouse R.M."/>
            <person name="Wyder S."/>
            <person name="Zdobnov E.M."/>
            <person name="Zdobnov E.M."/>
            <person name="Wyder S."/>
            <person name="Kriventseva E.V."/>
            <person name="Kadowaki T."/>
            <person name="Bork P."/>
            <person name="Aranda M."/>
            <person name="Bao R."/>
            <person name="Beermann A."/>
            <person name="Berns N."/>
            <person name="Bolognesi R."/>
            <person name="Bonneton F."/>
            <person name="Bopp D."/>
            <person name="Brown S.J."/>
            <person name="Bucher G."/>
            <person name="Butts T."/>
            <person name="Chaumot A."/>
            <person name="Denell R.E."/>
            <person name="Ferrier D.E."/>
            <person name="Friedrich M."/>
            <person name="Gordon C.M."/>
            <person name="Jindra M."/>
            <person name="Klingler M."/>
            <person name="Lan Q."/>
            <person name="Lattorff H.M."/>
            <person name="Laudet V."/>
            <person name="von Levetsow C."/>
            <person name="Liu Z."/>
            <person name="Lutz R."/>
            <person name="Lynch J.A."/>
            <person name="da Fonseca R.N."/>
            <person name="Posnien N."/>
            <person name="Reuter R."/>
            <person name="Roth S."/>
            <person name="Savard J."/>
            <person name="Schinko J.B."/>
            <person name="Schmitt C."/>
            <person name="Schoppmeier M."/>
            <person name="Schroder R."/>
            <person name="Shippy T.D."/>
            <person name="Simonnet F."/>
            <person name="Marques-Souza H."/>
            <person name="Tautz D."/>
            <person name="Tomoyasu Y."/>
            <person name="Trauner J."/>
            <person name="Van der Zee M."/>
            <person name="Vervoort M."/>
            <person name="Wittkopp N."/>
            <person name="Wimmer E.A."/>
            <person name="Yang X."/>
            <person name="Jones A.K."/>
            <person name="Sattelle D.B."/>
            <person name="Ebert P.R."/>
            <person name="Nelson D."/>
            <person name="Scott J.G."/>
            <person name="Beeman R.W."/>
            <person name="Muthukrishnan S."/>
            <person name="Kramer K.J."/>
            <person name="Arakane Y."/>
            <person name="Beeman R.W."/>
            <person name="Zhu Q."/>
            <person name="Hogenkamp D."/>
            <person name="Dixit R."/>
            <person name="Oppert B."/>
            <person name="Jiang H."/>
            <person name="Zou Z."/>
            <person name="Marshall J."/>
            <person name="Elpidina E."/>
            <person name="Vinokurov K."/>
            <person name="Oppert C."/>
            <person name="Zou Z."/>
            <person name="Evans J."/>
            <person name="Lu Z."/>
            <person name="Zhao P."/>
            <person name="Sumathipala N."/>
            <person name="Altincicek B."/>
            <person name="Vilcinskas A."/>
            <person name="Williams M."/>
            <person name="Hultmark D."/>
            <person name="Hetru C."/>
            <person name="Jiang H."/>
            <person name="Grimmelikhuijzen C.J."/>
            <person name="Hauser F."/>
            <person name="Cazzamali G."/>
            <person name="Williamson M."/>
            <person name="Park Y."/>
            <person name="Li B."/>
            <person name="Tanaka Y."/>
            <person name="Predel R."/>
            <person name="Neupert S."/>
            <person name="Schachtner J."/>
            <person name="Verleyen P."/>
            <person name="Raible F."/>
            <person name="Bork P."/>
            <person name="Friedrich M."/>
            <person name="Walden K.K."/>
            <person name="Robertson H.M."/>
            <person name="Angeli S."/>
            <person name="Foret S."/>
            <person name="Bucher G."/>
            <person name="Schuetz S."/>
            <person name="Maleszka R."/>
            <person name="Wimmer E.A."/>
            <person name="Beeman R.W."/>
            <person name="Lorenzen M."/>
            <person name="Tomoyasu Y."/>
            <person name="Miller S.C."/>
            <person name="Grossmann D."/>
            <person name="Bucher G."/>
        </authorList>
    </citation>
    <scope>NUCLEOTIDE SEQUENCE [LARGE SCALE GENOMIC DNA]</scope>
    <source>
        <strain evidence="1 2">Georgia GA2</strain>
    </source>
</reference>
<organism evidence="1 2">
    <name type="scientific">Tribolium castaneum</name>
    <name type="common">Red flour beetle</name>
    <dbReference type="NCBI Taxonomy" id="7070"/>
    <lineage>
        <taxon>Eukaryota</taxon>
        <taxon>Metazoa</taxon>
        <taxon>Ecdysozoa</taxon>
        <taxon>Arthropoda</taxon>
        <taxon>Hexapoda</taxon>
        <taxon>Insecta</taxon>
        <taxon>Pterygota</taxon>
        <taxon>Neoptera</taxon>
        <taxon>Endopterygota</taxon>
        <taxon>Coleoptera</taxon>
        <taxon>Polyphaga</taxon>
        <taxon>Cucujiformia</taxon>
        <taxon>Tenebrionidae</taxon>
        <taxon>Tenebrionidae incertae sedis</taxon>
        <taxon>Tribolium</taxon>
    </lineage>
</organism>
<dbReference type="InParanoid" id="A0A139WMP3"/>
<gene>
    <name evidence="1" type="primary">AUGUSTUS-3.0.2_32064</name>
    <name evidence="1" type="ORF">TcasGA2_TC032064</name>
</gene>
<proteinExistence type="predicted"/>
<reference evidence="1 2" key="2">
    <citation type="journal article" date="2010" name="Nucleic Acids Res.">
        <title>BeetleBase in 2010: revisions to provide comprehensive genomic information for Tribolium castaneum.</title>
        <authorList>
            <person name="Kim H.S."/>
            <person name="Murphy T."/>
            <person name="Xia J."/>
            <person name="Caragea D."/>
            <person name="Park Y."/>
            <person name="Beeman R.W."/>
            <person name="Lorenzen M.D."/>
            <person name="Butcher S."/>
            <person name="Manak J.R."/>
            <person name="Brown S.J."/>
        </authorList>
    </citation>
    <scope>GENOME REANNOTATION</scope>
    <source>
        <strain evidence="1 2">Georgia GA2</strain>
    </source>
</reference>
<dbReference type="Proteomes" id="UP000007266">
    <property type="component" value="Linkage group 2"/>
</dbReference>
<evidence type="ECO:0000313" key="2">
    <source>
        <dbReference type="Proteomes" id="UP000007266"/>
    </source>
</evidence>
<keyword evidence="2" id="KW-1185">Reference proteome</keyword>